<proteinExistence type="predicted"/>
<organism evidence="5 6">
    <name type="scientific">Sneathiella litorea</name>
    <dbReference type="NCBI Taxonomy" id="2606216"/>
    <lineage>
        <taxon>Bacteria</taxon>
        <taxon>Pseudomonadati</taxon>
        <taxon>Pseudomonadota</taxon>
        <taxon>Alphaproteobacteria</taxon>
        <taxon>Sneathiellales</taxon>
        <taxon>Sneathiellaceae</taxon>
        <taxon>Sneathiella</taxon>
    </lineage>
</organism>
<dbReference type="GO" id="GO:0043200">
    <property type="term" value="P:response to amino acid"/>
    <property type="evidence" value="ECO:0007669"/>
    <property type="project" value="TreeGrafter"/>
</dbReference>
<evidence type="ECO:0000256" key="2">
    <source>
        <dbReference type="ARBA" id="ARBA00023125"/>
    </source>
</evidence>
<dbReference type="Gene3D" id="3.30.70.920">
    <property type="match status" value="1"/>
</dbReference>
<dbReference type="PROSITE" id="PS50956">
    <property type="entry name" value="HTH_ASNC_2"/>
    <property type="match status" value="1"/>
</dbReference>
<keyword evidence="3" id="KW-0804">Transcription</keyword>
<dbReference type="InterPro" id="IPR011991">
    <property type="entry name" value="ArsR-like_HTH"/>
</dbReference>
<feature type="domain" description="HTH asnC-type" evidence="4">
    <location>
        <begin position="1"/>
        <end position="62"/>
    </location>
</feature>
<dbReference type="SMART" id="SM00344">
    <property type="entry name" value="HTH_ASNC"/>
    <property type="match status" value="1"/>
</dbReference>
<dbReference type="CDD" id="cd00090">
    <property type="entry name" value="HTH_ARSR"/>
    <property type="match status" value="1"/>
</dbReference>
<keyword evidence="2" id="KW-0238">DNA-binding</keyword>
<dbReference type="Gene3D" id="1.10.10.10">
    <property type="entry name" value="Winged helix-like DNA-binding domain superfamily/Winged helix DNA-binding domain"/>
    <property type="match status" value="1"/>
</dbReference>
<dbReference type="SUPFAM" id="SSF46785">
    <property type="entry name" value="Winged helix' DNA-binding domain"/>
    <property type="match status" value="1"/>
</dbReference>
<dbReference type="InterPro" id="IPR019887">
    <property type="entry name" value="Tscrpt_reg_AsnC/Lrp_C"/>
</dbReference>
<dbReference type="Pfam" id="PF13404">
    <property type="entry name" value="HTH_AsnC-type"/>
    <property type="match status" value="1"/>
</dbReference>
<dbReference type="Pfam" id="PF01037">
    <property type="entry name" value="AsnC_trans_reg"/>
    <property type="match status" value="1"/>
</dbReference>
<evidence type="ECO:0000313" key="5">
    <source>
        <dbReference type="EMBL" id="MZR30830.1"/>
    </source>
</evidence>
<dbReference type="EMBL" id="WTUW01000002">
    <property type="protein sequence ID" value="MZR30830.1"/>
    <property type="molecule type" value="Genomic_DNA"/>
</dbReference>
<dbReference type="InterPro" id="IPR036390">
    <property type="entry name" value="WH_DNA-bd_sf"/>
</dbReference>
<dbReference type="RefSeq" id="WP_161315377.1">
    <property type="nucleotide sequence ID" value="NZ_WTUW01000002.1"/>
</dbReference>
<dbReference type="InterPro" id="IPR036388">
    <property type="entry name" value="WH-like_DNA-bd_sf"/>
</dbReference>
<dbReference type="AlphaFoldDB" id="A0A6L8W8Y0"/>
<comment type="caution">
    <text evidence="5">The sequence shown here is derived from an EMBL/GenBank/DDBJ whole genome shotgun (WGS) entry which is preliminary data.</text>
</comment>
<name>A0A6L8W8Y0_9PROT</name>
<sequence length="152" mass="17521">MDSIDRKILSHLQQDSSIAVADLAEKVGCSRTACWRRIKSLEETGMIRAQVTLLDRHKLNLPVTVFVAIKTSRHDVDWLKKFADTVDRFPEIMEFYRMSGDIDYLLKVVVPDVAAYDKFYHRLIREIDLSDVSSNFAMEEIKFTTALPLQTP</sequence>
<protein>
    <submittedName>
        <fullName evidence="5">AsnC family transcriptional regulator</fullName>
    </submittedName>
</protein>
<evidence type="ECO:0000259" key="4">
    <source>
        <dbReference type="PROSITE" id="PS50956"/>
    </source>
</evidence>
<gene>
    <name evidence="5" type="ORF">GQE98_09310</name>
</gene>
<evidence type="ECO:0000256" key="3">
    <source>
        <dbReference type="ARBA" id="ARBA00023163"/>
    </source>
</evidence>
<reference evidence="5 6" key="1">
    <citation type="submission" date="2019-12" db="EMBL/GenBank/DDBJ databases">
        <title>Snethiella sp. nov. sp. isolated from sea sand.</title>
        <authorList>
            <person name="Kim J."/>
            <person name="Jeong S.E."/>
            <person name="Jung H.S."/>
            <person name="Jeon C.O."/>
        </authorList>
    </citation>
    <scope>NUCLEOTIDE SEQUENCE [LARGE SCALE GENOMIC DNA]</scope>
    <source>
        <strain evidence="5 6">DP05</strain>
    </source>
</reference>
<dbReference type="Proteomes" id="UP000476030">
    <property type="component" value="Unassembled WGS sequence"/>
</dbReference>
<dbReference type="InterPro" id="IPR000485">
    <property type="entry name" value="AsnC-type_HTH_dom"/>
</dbReference>
<dbReference type="GO" id="GO:0006355">
    <property type="term" value="P:regulation of DNA-templated transcription"/>
    <property type="evidence" value="ECO:0007669"/>
    <property type="project" value="UniProtKB-ARBA"/>
</dbReference>
<dbReference type="InterPro" id="IPR019888">
    <property type="entry name" value="Tscrpt_reg_AsnC-like"/>
</dbReference>
<dbReference type="PANTHER" id="PTHR30154">
    <property type="entry name" value="LEUCINE-RESPONSIVE REGULATORY PROTEIN"/>
    <property type="match status" value="1"/>
</dbReference>
<dbReference type="InterPro" id="IPR011008">
    <property type="entry name" value="Dimeric_a/b-barrel"/>
</dbReference>
<dbReference type="GO" id="GO:0043565">
    <property type="term" value="F:sequence-specific DNA binding"/>
    <property type="evidence" value="ECO:0007669"/>
    <property type="project" value="InterPro"/>
</dbReference>
<dbReference type="GO" id="GO:0005829">
    <property type="term" value="C:cytosol"/>
    <property type="evidence" value="ECO:0007669"/>
    <property type="project" value="TreeGrafter"/>
</dbReference>
<keyword evidence="1" id="KW-0805">Transcription regulation</keyword>
<dbReference type="PANTHER" id="PTHR30154:SF17">
    <property type="entry name" value="DNA-BINDING TRANSCRIPTIONAL ACTIVATOR DECR"/>
    <property type="match status" value="1"/>
</dbReference>
<dbReference type="SUPFAM" id="SSF54909">
    <property type="entry name" value="Dimeric alpha+beta barrel"/>
    <property type="match status" value="1"/>
</dbReference>
<evidence type="ECO:0000313" key="6">
    <source>
        <dbReference type="Proteomes" id="UP000476030"/>
    </source>
</evidence>
<dbReference type="PRINTS" id="PR00033">
    <property type="entry name" value="HTHASNC"/>
</dbReference>
<accession>A0A6L8W8Y0</accession>
<keyword evidence="6" id="KW-1185">Reference proteome</keyword>
<evidence type="ECO:0000256" key="1">
    <source>
        <dbReference type="ARBA" id="ARBA00023015"/>
    </source>
</evidence>